<reference evidence="3 4" key="1">
    <citation type="journal article" date="2019" name="Nat. Med.">
        <title>A library of human gut bacterial isolates paired with longitudinal multiomics data enables mechanistic microbiome research.</title>
        <authorList>
            <person name="Poyet M."/>
            <person name="Groussin M."/>
            <person name="Gibbons S.M."/>
            <person name="Avila-Pacheco J."/>
            <person name="Jiang X."/>
            <person name="Kearney S.M."/>
            <person name="Perrotta A.R."/>
            <person name="Berdy B."/>
            <person name="Zhao S."/>
            <person name="Lieberman T.D."/>
            <person name="Swanson P.K."/>
            <person name="Smith M."/>
            <person name="Roesemann S."/>
            <person name="Alexander J.E."/>
            <person name="Rich S.A."/>
            <person name="Livny J."/>
            <person name="Vlamakis H."/>
            <person name="Clish C."/>
            <person name="Bullock K."/>
            <person name="Deik A."/>
            <person name="Scott J."/>
            <person name="Pierce K.A."/>
            <person name="Xavier R.J."/>
            <person name="Alm E.J."/>
        </authorList>
    </citation>
    <scope>NUCLEOTIDE SEQUENCE [LARGE SCALE GENOMIC DNA]</scope>
    <source>
        <strain evidence="3 4">BIOML-A16</strain>
    </source>
</reference>
<dbReference type="AlphaFoldDB" id="A0AA43W2R5"/>
<dbReference type="RefSeq" id="WP_021645712.1">
    <property type="nucleotide sequence ID" value="NZ_WNCS01000004.1"/>
</dbReference>
<feature type="transmembrane region" description="Helical" evidence="2">
    <location>
        <begin position="629"/>
        <end position="650"/>
    </location>
</feature>
<keyword evidence="2" id="KW-0472">Membrane</keyword>
<feature type="transmembrane region" description="Helical" evidence="2">
    <location>
        <begin position="606"/>
        <end position="623"/>
    </location>
</feature>
<keyword evidence="2" id="KW-1133">Transmembrane helix</keyword>
<keyword evidence="1" id="KW-0175">Coiled coil</keyword>
<dbReference type="Proteomes" id="UP000448908">
    <property type="component" value="Unassembled WGS sequence"/>
</dbReference>
<proteinExistence type="predicted"/>
<dbReference type="EMBL" id="WNDA01000010">
    <property type="protein sequence ID" value="MTU69075.1"/>
    <property type="molecule type" value="Genomic_DNA"/>
</dbReference>
<feature type="coiled-coil region" evidence="1">
    <location>
        <begin position="515"/>
        <end position="570"/>
    </location>
</feature>
<evidence type="ECO:0000256" key="1">
    <source>
        <dbReference type="SAM" id="Coils"/>
    </source>
</evidence>
<comment type="caution">
    <text evidence="3">The sequence shown here is derived from an EMBL/GenBank/DDBJ whole genome shotgun (WGS) entry which is preliminary data.</text>
</comment>
<evidence type="ECO:0000313" key="3">
    <source>
        <dbReference type="EMBL" id="MTU69075.1"/>
    </source>
</evidence>
<gene>
    <name evidence="3" type="ORF">GMD92_08300</name>
</gene>
<accession>A0AA43W2R5</accession>
<evidence type="ECO:0000256" key="2">
    <source>
        <dbReference type="SAM" id="Phobius"/>
    </source>
</evidence>
<organism evidence="3 4">
    <name type="scientific">Parabacteroides merdae</name>
    <dbReference type="NCBI Taxonomy" id="46503"/>
    <lineage>
        <taxon>Bacteria</taxon>
        <taxon>Pseudomonadati</taxon>
        <taxon>Bacteroidota</taxon>
        <taxon>Bacteroidia</taxon>
        <taxon>Bacteroidales</taxon>
        <taxon>Tannerellaceae</taxon>
        <taxon>Parabacteroides</taxon>
    </lineage>
</organism>
<evidence type="ECO:0000313" key="4">
    <source>
        <dbReference type="Proteomes" id="UP000448908"/>
    </source>
</evidence>
<keyword evidence="2" id="KW-0812">Transmembrane</keyword>
<sequence>MENTLENSKCLASLAVFRELYDNQKDVYGVISEFLKEIISSENKYQFGLTEITLLLNESYDFKIPEAVVKTSLSRLPFLSKSNGVYSVNKPIDQIRNKEFQEKQNKIYNSNNNVVNRLFIYIESQKKVTLSEAEKEIIVKSLCSFMLDESTVQEYSEYIGAFIVQCKSEDTLLAQLDTIKEGVVLYTGLKYNSNLNDLGTWNTQITIFIETEILFHFAGYNGELFKILFNDFFTFVKEINSQSINKNGKKKIHLKYFSEVKNEIERFFKKAEFIINGEDTLNPSKTAMASIVNGCKTPSDIIEKKALFYDLLKTNGITEDTYTEYYSAKNHKFNIEDQSIIESLQSSIVTDYDIRENLKFLNYVNILRQGASDRNFENIGYILLSGNATTIQLAWHDLIKPNGNVPLATTLTFLTNKLWFKLGKGFGKNNYPKTFDIITKAQIVLSTQVNDSISYKYDSLQEKLKKGELNEKQALATIVELRRESKKPEDIKADDLSDILDTISENNIEKYVQEQELFKIQTQKQKEENENLKKELSKVNIKYQQKEQTVELQNIKLKEYEQRILIIENDKIKDTFFKKRKEYQINRKKYVDCKLKSYLKESYKNILWYLIFIAIAFATQITQTYFKDIIPNILILSITFSAILFLVPFIRSFIKHDKILTSINYIFSKSKRVYINRRIIHDAILSYNHMTKVPIMVLKKAVDEI</sequence>
<name>A0AA43W2R5_9BACT</name>
<protein>
    <submittedName>
        <fullName evidence="3">Uncharacterized protein</fullName>
    </submittedName>
</protein>